<dbReference type="Proteomes" id="UP000663879">
    <property type="component" value="Unassembled WGS sequence"/>
</dbReference>
<gene>
    <name evidence="2" type="ORF">OXX778_LOCUS18311</name>
</gene>
<dbReference type="FunFam" id="3.30.420.10:FF:000032">
    <property type="entry name" value="Retrovirus-related Pol polyprotein from transposon 297-like Protein"/>
    <property type="match status" value="1"/>
</dbReference>
<accession>A0A814JJN1</accession>
<dbReference type="OrthoDB" id="413122at2759"/>
<feature type="domain" description="Integrase catalytic" evidence="1">
    <location>
        <begin position="143"/>
        <end position="302"/>
    </location>
</feature>
<dbReference type="PANTHER" id="PTHR47266">
    <property type="entry name" value="ENDONUCLEASE-RELATED"/>
    <property type="match status" value="1"/>
</dbReference>
<reference evidence="2" key="1">
    <citation type="submission" date="2021-02" db="EMBL/GenBank/DDBJ databases">
        <authorList>
            <person name="Nowell W R."/>
        </authorList>
    </citation>
    <scope>NUCLEOTIDE SEQUENCE</scope>
    <source>
        <strain evidence="2">Ploen Becks lab</strain>
    </source>
</reference>
<dbReference type="Gene3D" id="3.30.420.10">
    <property type="entry name" value="Ribonuclease H-like superfamily/Ribonuclease H"/>
    <property type="match status" value="1"/>
</dbReference>
<dbReference type="GO" id="GO:0003676">
    <property type="term" value="F:nucleic acid binding"/>
    <property type="evidence" value="ECO:0007669"/>
    <property type="project" value="InterPro"/>
</dbReference>
<dbReference type="PROSITE" id="PS50994">
    <property type="entry name" value="INTEGRASE"/>
    <property type="match status" value="1"/>
</dbReference>
<dbReference type="Pfam" id="PF17921">
    <property type="entry name" value="Integrase_H2C2"/>
    <property type="match status" value="1"/>
</dbReference>
<dbReference type="GO" id="GO:0015074">
    <property type="term" value="P:DNA integration"/>
    <property type="evidence" value="ECO:0007669"/>
    <property type="project" value="InterPro"/>
</dbReference>
<comment type="caution">
    <text evidence="2">The sequence shown here is derived from an EMBL/GenBank/DDBJ whole genome shotgun (WGS) entry which is preliminary data.</text>
</comment>
<organism evidence="2 3">
    <name type="scientific">Brachionus calyciflorus</name>
    <dbReference type="NCBI Taxonomy" id="104777"/>
    <lineage>
        <taxon>Eukaryota</taxon>
        <taxon>Metazoa</taxon>
        <taxon>Spiralia</taxon>
        <taxon>Gnathifera</taxon>
        <taxon>Rotifera</taxon>
        <taxon>Eurotatoria</taxon>
        <taxon>Monogononta</taxon>
        <taxon>Pseudotrocha</taxon>
        <taxon>Ploima</taxon>
        <taxon>Brachionidae</taxon>
        <taxon>Brachionus</taxon>
    </lineage>
</organism>
<dbReference type="Pfam" id="PF00665">
    <property type="entry name" value="rve"/>
    <property type="match status" value="1"/>
</dbReference>
<dbReference type="Gene3D" id="1.10.340.70">
    <property type="match status" value="1"/>
</dbReference>
<dbReference type="InterPro" id="IPR012337">
    <property type="entry name" value="RNaseH-like_sf"/>
</dbReference>
<dbReference type="InterPro" id="IPR001584">
    <property type="entry name" value="Integrase_cat-core"/>
</dbReference>
<evidence type="ECO:0000313" key="2">
    <source>
        <dbReference type="EMBL" id="CAF1040203.1"/>
    </source>
</evidence>
<protein>
    <recommendedName>
        <fullName evidence="1">Integrase catalytic domain-containing protein</fullName>
    </recommendedName>
</protein>
<name>A0A814JJN1_9BILA</name>
<dbReference type="AlphaFoldDB" id="A0A814JJN1"/>
<dbReference type="InterPro" id="IPR052160">
    <property type="entry name" value="Gypsy_RT_Integrase-like"/>
</dbReference>
<dbReference type="FunFam" id="1.10.340.70:FF:000001">
    <property type="entry name" value="Retrovirus-related Pol polyprotein from transposon gypsy-like Protein"/>
    <property type="match status" value="1"/>
</dbReference>
<evidence type="ECO:0000313" key="3">
    <source>
        <dbReference type="Proteomes" id="UP000663879"/>
    </source>
</evidence>
<dbReference type="EMBL" id="CAJNOC010005018">
    <property type="protein sequence ID" value="CAF1040203.1"/>
    <property type="molecule type" value="Genomic_DNA"/>
</dbReference>
<dbReference type="InterPro" id="IPR041588">
    <property type="entry name" value="Integrase_H2C2"/>
</dbReference>
<evidence type="ECO:0000259" key="1">
    <source>
        <dbReference type="PROSITE" id="PS50994"/>
    </source>
</evidence>
<proteinExistence type="predicted"/>
<dbReference type="InterPro" id="IPR036397">
    <property type="entry name" value="RNaseH_sf"/>
</dbReference>
<sequence length="323" mass="37509">MQNQFGTVNEIDDDLKWLKNLLLVYQSKPENIDFKNFFQKALFSNYQNFVVIDNLIYFKQQKCTPISYLYVLPETAVKEVLRLGHSSIFGGHLGTKKTFSKILSRFFRPHLKASIIDYVKNCDICQRTKNTQPIRKGELKYLTPKLPNEIVTMDIAGPFTTSKDGNMYILFLICAFTKFSKAVALKKNTAENLTVILINDWICVFGVPEFILSDRGANFQSMLLELLNEKFDIKQLRTTAYHPECDGQSERFVRTIKSMLRCYVYANQLNWDENLAKLSFAYNTSVHATTRFTPHEMIFGQKPRIPLDLVFKKVSKFRILVRT</sequence>
<keyword evidence="3" id="KW-1185">Reference proteome</keyword>
<dbReference type="SUPFAM" id="SSF53098">
    <property type="entry name" value="Ribonuclease H-like"/>
    <property type="match status" value="1"/>
</dbReference>